<dbReference type="PANTHER" id="PTHR32108">
    <property type="entry name" value="DNA-DIRECTED RNA POLYMERASE SUBUNIT ALPHA"/>
    <property type="match status" value="1"/>
</dbReference>
<dbReference type="PaxDb" id="4113-PGSC0003DMT400095065"/>
<accession>M1DVI2</accession>
<organism evidence="2 3">
    <name type="scientific">Solanum tuberosum</name>
    <name type="common">Potato</name>
    <dbReference type="NCBI Taxonomy" id="4113"/>
    <lineage>
        <taxon>Eukaryota</taxon>
        <taxon>Viridiplantae</taxon>
        <taxon>Streptophyta</taxon>
        <taxon>Embryophyta</taxon>
        <taxon>Tracheophyta</taxon>
        <taxon>Spermatophyta</taxon>
        <taxon>Magnoliopsida</taxon>
        <taxon>eudicotyledons</taxon>
        <taxon>Gunneridae</taxon>
        <taxon>Pentapetalae</taxon>
        <taxon>asterids</taxon>
        <taxon>lamiids</taxon>
        <taxon>Solanales</taxon>
        <taxon>Solanaceae</taxon>
        <taxon>Solanoideae</taxon>
        <taxon>Solaneae</taxon>
        <taxon>Solanum</taxon>
    </lineage>
</organism>
<evidence type="ECO:0000313" key="2">
    <source>
        <dbReference type="EnsemblPlants" id="PGSC0003DMT400095065"/>
    </source>
</evidence>
<protein>
    <submittedName>
        <fullName evidence="2">Gag/pol polyprotein</fullName>
    </submittedName>
</protein>
<evidence type="ECO:0000256" key="1">
    <source>
        <dbReference type="SAM" id="MobiDB-lite"/>
    </source>
</evidence>
<sequence>MSSISYEGKKTPRKSSSYQVGPKPINIGSKFYRPDQRCTYHSNGVGLDTKDCINLKHNIQDLIDQKVVSLRTVAPNVNNNPLPNHGYVTINMIETDDDWCVTKAIAPIAPDELERAVASLSIREKKKFVILTPEKVFGLGKHFQGIVGPIQIPAKGAKFGLGYVPTDDKAETKNKSVDQVLTRPIPHLYQSFSVREYVNNSGLGEESGGLFEEIDAVIEEEAGTSGIRDAKPEEQLQNWTSTPLLISRSSR</sequence>
<dbReference type="Gramene" id="PGSC0003DMT400095065">
    <property type="protein sequence ID" value="PGSC0003DMT400095065"/>
    <property type="gene ID" value="PGSC0003DMG400044636"/>
</dbReference>
<dbReference type="HOGENOM" id="CLU_053236_0_0_1"/>
<evidence type="ECO:0000313" key="3">
    <source>
        <dbReference type="Proteomes" id="UP000011115"/>
    </source>
</evidence>
<dbReference type="Proteomes" id="UP000011115">
    <property type="component" value="Unassembled WGS sequence"/>
</dbReference>
<dbReference type="InParanoid" id="M1DVI2"/>
<reference evidence="3" key="1">
    <citation type="journal article" date="2011" name="Nature">
        <title>Genome sequence and analysis of the tuber crop potato.</title>
        <authorList>
            <consortium name="The Potato Genome Sequencing Consortium"/>
        </authorList>
    </citation>
    <scope>NUCLEOTIDE SEQUENCE [LARGE SCALE GENOMIC DNA]</scope>
    <source>
        <strain evidence="3">cv. DM1-3 516 R44</strain>
    </source>
</reference>
<name>M1DVI2_SOLTU</name>
<proteinExistence type="predicted"/>
<dbReference type="PANTHER" id="PTHR32108:SF6">
    <property type="entry name" value="GAG-PRO"/>
    <property type="match status" value="1"/>
</dbReference>
<dbReference type="AlphaFoldDB" id="M1DVI2"/>
<dbReference type="EnsemblPlants" id="PGSC0003DMT400095065">
    <property type="protein sequence ID" value="PGSC0003DMT400095065"/>
    <property type="gene ID" value="PGSC0003DMG400044636"/>
</dbReference>
<keyword evidence="3" id="KW-1185">Reference proteome</keyword>
<dbReference type="eggNOG" id="ENOG502SEYB">
    <property type="taxonomic scope" value="Eukaryota"/>
</dbReference>
<reference evidence="2" key="2">
    <citation type="submission" date="2015-06" db="UniProtKB">
        <authorList>
            <consortium name="EnsemblPlants"/>
        </authorList>
    </citation>
    <scope>IDENTIFICATION</scope>
    <source>
        <strain evidence="2">DM1-3 516 R44</strain>
    </source>
</reference>
<feature type="region of interest" description="Disordered" evidence="1">
    <location>
        <begin position="1"/>
        <end position="22"/>
    </location>
</feature>